<feature type="domain" description="Methyl-accepting transducer" evidence="4">
    <location>
        <begin position="70"/>
        <end position="305"/>
    </location>
</feature>
<dbReference type="RefSeq" id="WP_341398370.1">
    <property type="nucleotide sequence ID" value="NZ_JBBUTI010000004.1"/>
</dbReference>
<gene>
    <name evidence="5" type="ORF">AACH00_07040</name>
</gene>
<evidence type="ECO:0000256" key="2">
    <source>
        <dbReference type="PROSITE-ProRule" id="PRU00284"/>
    </source>
</evidence>
<keyword evidence="3" id="KW-0472">Membrane</keyword>
<dbReference type="SUPFAM" id="SSF58104">
    <property type="entry name" value="Methyl-accepting chemotaxis protein (MCP) signaling domain"/>
    <property type="match status" value="1"/>
</dbReference>
<evidence type="ECO:0000256" key="3">
    <source>
        <dbReference type="SAM" id="Phobius"/>
    </source>
</evidence>
<dbReference type="EMBL" id="JBBUTI010000004">
    <property type="protein sequence ID" value="MEK8046091.1"/>
    <property type="molecule type" value="Genomic_DNA"/>
</dbReference>
<keyword evidence="3" id="KW-0812">Transmembrane</keyword>
<dbReference type="Proteomes" id="UP001379945">
    <property type="component" value="Unassembled WGS sequence"/>
</dbReference>
<evidence type="ECO:0000313" key="5">
    <source>
        <dbReference type="EMBL" id="MEK8046091.1"/>
    </source>
</evidence>
<protein>
    <submittedName>
        <fullName evidence="5">Methyl-accepting chemotaxis protein</fullName>
    </submittedName>
</protein>
<dbReference type="PANTHER" id="PTHR32089">
    <property type="entry name" value="METHYL-ACCEPTING CHEMOTAXIS PROTEIN MCPB"/>
    <property type="match status" value="1"/>
</dbReference>
<evidence type="ECO:0000256" key="1">
    <source>
        <dbReference type="ARBA" id="ARBA00023224"/>
    </source>
</evidence>
<dbReference type="InterPro" id="IPR004089">
    <property type="entry name" value="MCPsignal_dom"/>
</dbReference>
<accession>A0ABU9C2K0</accession>
<evidence type="ECO:0000259" key="4">
    <source>
        <dbReference type="PROSITE" id="PS50111"/>
    </source>
</evidence>
<keyword evidence="1 2" id="KW-0807">Transducer</keyword>
<organism evidence="5 6">
    <name type="scientific">Ideonella margarita</name>
    <dbReference type="NCBI Taxonomy" id="2984191"/>
    <lineage>
        <taxon>Bacteria</taxon>
        <taxon>Pseudomonadati</taxon>
        <taxon>Pseudomonadota</taxon>
        <taxon>Betaproteobacteria</taxon>
        <taxon>Burkholderiales</taxon>
        <taxon>Sphaerotilaceae</taxon>
        <taxon>Ideonella</taxon>
    </lineage>
</organism>
<feature type="transmembrane region" description="Helical" evidence="3">
    <location>
        <begin position="20"/>
        <end position="36"/>
    </location>
</feature>
<dbReference type="Pfam" id="PF00015">
    <property type="entry name" value="MCPsignal"/>
    <property type="match status" value="1"/>
</dbReference>
<name>A0ABU9C2K0_9BURK</name>
<sequence>MPDSHLPKDKVSHQLRNRTLMLCALVAAMAVAHWIWPAWVDIGHILAVAFGVIAGSLVGTLQPRMRIAKTATATDVVVQDINTLQQAFGVLKQQVTSTIQTSETAVMSMMDRMNRVHANAMDLQTRVMHAVDRSHSLSADSLSRAGEHGAAVSSLAQHQQVFETERQQSQERVRAVADKVRKLTPLAALIADISRQTNLLAINASIEAARAGQEGAGFKVVAAEVRRLSTQTAEAARQISEGITAAAQTIDEQVKSAQDMQGASAAKQLGEIAEHIQTMSATLADVVPYLSTLSTDMESGMQTVTVDIIDTLGDMQFQDINRQLLEQINTALGSLSDHFSQLYRLIGGDAPPPPVMLEELLALWTQNYVMHSQRVAHSRGLGQPDPEVTCVTQGPQSTEKLTLATANGPRIEMF</sequence>
<keyword evidence="6" id="KW-1185">Reference proteome</keyword>
<reference evidence="5 6" key="1">
    <citation type="submission" date="2024-04" db="EMBL/GenBank/DDBJ databases">
        <title>Novel species of the genus Ideonella isolated from streams.</title>
        <authorList>
            <person name="Lu H."/>
        </authorList>
    </citation>
    <scope>NUCLEOTIDE SEQUENCE [LARGE SCALE GENOMIC DNA]</scope>
    <source>
        <strain evidence="5 6">LYT19W</strain>
    </source>
</reference>
<dbReference type="Gene3D" id="1.10.287.950">
    <property type="entry name" value="Methyl-accepting chemotaxis protein"/>
    <property type="match status" value="1"/>
</dbReference>
<evidence type="ECO:0000313" key="6">
    <source>
        <dbReference type="Proteomes" id="UP001379945"/>
    </source>
</evidence>
<dbReference type="PANTHER" id="PTHR32089:SF112">
    <property type="entry name" value="LYSOZYME-LIKE PROTEIN-RELATED"/>
    <property type="match status" value="1"/>
</dbReference>
<proteinExistence type="predicted"/>
<feature type="transmembrane region" description="Helical" evidence="3">
    <location>
        <begin position="42"/>
        <end position="61"/>
    </location>
</feature>
<dbReference type="SMART" id="SM00283">
    <property type="entry name" value="MA"/>
    <property type="match status" value="1"/>
</dbReference>
<dbReference type="PROSITE" id="PS50111">
    <property type="entry name" value="CHEMOTAXIS_TRANSDUC_2"/>
    <property type="match status" value="1"/>
</dbReference>
<keyword evidence="3" id="KW-1133">Transmembrane helix</keyword>
<comment type="caution">
    <text evidence="5">The sequence shown here is derived from an EMBL/GenBank/DDBJ whole genome shotgun (WGS) entry which is preliminary data.</text>
</comment>